<dbReference type="InParanoid" id="A0A3A9J9V1"/>
<dbReference type="EMBL" id="RFLX01000106">
    <property type="protein sequence ID" value="RMI14544.1"/>
    <property type="molecule type" value="Genomic_DNA"/>
</dbReference>
<reference evidence="1 4" key="1">
    <citation type="submission" date="2018-09" db="EMBL/GenBank/DDBJ databases">
        <title>Roseomonas sp. nov., isolated from feces of Tibetan antelopes in the Qinghai-Tibet plateau, China.</title>
        <authorList>
            <person name="Tian Z."/>
        </authorList>
    </citation>
    <scope>NUCLEOTIDE SEQUENCE [LARGE SCALE GENOMIC DNA]</scope>
    <source>
        <strain evidence="2 3">Z23</strain>
        <strain evidence="1 4">Z24</strain>
    </source>
</reference>
<protein>
    <submittedName>
        <fullName evidence="1">Uncharacterized protein</fullName>
    </submittedName>
</protein>
<accession>A0A3A9J9V1</accession>
<evidence type="ECO:0000313" key="1">
    <source>
        <dbReference type="EMBL" id="RKK00104.1"/>
    </source>
</evidence>
<evidence type="ECO:0000313" key="4">
    <source>
        <dbReference type="Proteomes" id="UP000278036"/>
    </source>
</evidence>
<comment type="caution">
    <text evidence="1">The sequence shown here is derived from an EMBL/GenBank/DDBJ whole genome shotgun (WGS) entry which is preliminary data.</text>
</comment>
<sequence length="72" mass="8259">MTGIMSIQRNIVLAQFEHRVSEGAERLTQHIMDVEQLRHAGKPILPWTLELLLSSYTTQRCLEGVLDGLRQE</sequence>
<dbReference type="Proteomes" id="UP000278036">
    <property type="component" value="Unassembled WGS sequence"/>
</dbReference>
<dbReference type="AlphaFoldDB" id="A0A3A9J9V1"/>
<name>A0A3A9J9V1_9PROT</name>
<dbReference type="Proteomes" id="UP000274097">
    <property type="component" value="Unassembled WGS sequence"/>
</dbReference>
<proteinExistence type="predicted"/>
<dbReference type="RefSeq" id="WP_120641270.1">
    <property type="nucleotide sequence ID" value="NZ_RAQU01000437.1"/>
</dbReference>
<evidence type="ECO:0000313" key="3">
    <source>
        <dbReference type="Proteomes" id="UP000274097"/>
    </source>
</evidence>
<organism evidence="1 4">
    <name type="scientific">Teichococcus wenyumeiae</name>
    <dbReference type="NCBI Taxonomy" id="2478470"/>
    <lineage>
        <taxon>Bacteria</taxon>
        <taxon>Pseudomonadati</taxon>
        <taxon>Pseudomonadota</taxon>
        <taxon>Alphaproteobacteria</taxon>
        <taxon>Acetobacterales</taxon>
        <taxon>Roseomonadaceae</taxon>
        <taxon>Roseomonas</taxon>
    </lineage>
</organism>
<dbReference type="EMBL" id="RAQU01000437">
    <property type="protein sequence ID" value="RKK00104.1"/>
    <property type="molecule type" value="Genomic_DNA"/>
</dbReference>
<evidence type="ECO:0000313" key="2">
    <source>
        <dbReference type="EMBL" id="RMI14544.1"/>
    </source>
</evidence>
<keyword evidence="3" id="KW-1185">Reference proteome</keyword>
<gene>
    <name evidence="1" type="ORF">D6Z83_27945</name>
    <name evidence="2" type="ORF">EBE87_27820</name>
</gene>